<evidence type="ECO:0000313" key="4">
    <source>
        <dbReference type="EMBL" id="KAA1011437.1"/>
    </source>
</evidence>
<dbReference type="InterPro" id="IPR010987">
    <property type="entry name" value="Glutathione-S-Trfase_C-like"/>
</dbReference>
<feature type="domain" description="GST C-terminal" evidence="3">
    <location>
        <begin position="83"/>
        <end position="210"/>
    </location>
</feature>
<feature type="domain" description="GST N-terminal" evidence="2">
    <location>
        <begin position="1"/>
        <end position="80"/>
    </location>
</feature>
<dbReference type="SFLD" id="SFLDG00358">
    <property type="entry name" value="Main_(cytGST)"/>
    <property type="match status" value="1"/>
</dbReference>
<proteinExistence type="inferred from homology"/>
<dbReference type="SUPFAM" id="SSF52833">
    <property type="entry name" value="Thioredoxin-like"/>
    <property type="match status" value="1"/>
</dbReference>
<evidence type="ECO:0000256" key="1">
    <source>
        <dbReference type="RuleBase" id="RU003494"/>
    </source>
</evidence>
<keyword evidence="5" id="KW-1185">Reference proteome</keyword>
<dbReference type="PROSITE" id="PS50405">
    <property type="entry name" value="GST_CTER"/>
    <property type="match status" value="1"/>
</dbReference>
<dbReference type="InterPro" id="IPR036249">
    <property type="entry name" value="Thioredoxin-like_sf"/>
</dbReference>
<protein>
    <submittedName>
        <fullName evidence="4">Glutathione S-transferase family protein</fullName>
    </submittedName>
</protein>
<dbReference type="PANTHER" id="PTHR44051:SF19">
    <property type="entry name" value="DISULFIDE-BOND OXIDOREDUCTASE YFCG"/>
    <property type="match status" value="1"/>
</dbReference>
<dbReference type="RefSeq" id="WP_149670869.1">
    <property type="nucleotide sequence ID" value="NZ_VTUZ01000009.1"/>
</dbReference>
<dbReference type="Pfam" id="PF00043">
    <property type="entry name" value="GST_C"/>
    <property type="match status" value="1"/>
</dbReference>
<dbReference type="PANTHER" id="PTHR44051">
    <property type="entry name" value="GLUTATHIONE S-TRANSFERASE-RELATED"/>
    <property type="match status" value="1"/>
</dbReference>
<evidence type="ECO:0000259" key="3">
    <source>
        <dbReference type="PROSITE" id="PS50405"/>
    </source>
</evidence>
<dbReference type="SFLD" id="SFLDG01151">
    <property type="entry name" value="Main.2:_Nu-like"/>
    <property type="match status" value="1"/>
</dbReference>
<organism evidence="4 5">
    <name type="scientific">Paraburkholderia panacisoli</name>
    <dbReference type="NCBI Taxonomy" id="2603818"/>
    <lineage>
        <taxon>Bacteria</taxon>
        <taxon>Pseudomonadati</taxon>
        <taxon>Pseudomonadota</taxon>
        <taxon>Betaproteobacteria</taxon>
        <taxon>Burkholderiales</taxon>
        <taxon>Burkholderiaceae</taxon>
        <taxon>Paraburkholderia</taxon>
    </lineage>
</organism>
<sequence length="227" mass="25528">MLQFYFHPTPNPTKVALLLEELETPFELFPVDTFKGEQHMPEYLRINPNGKVPAIVDDGIAVFDSHAILLHLGAKHGKFVPSAPAQHAAMLSWLLFVATGLSPFMGQAVHFQHHAPEPIPYARNRYLKEVERHYRILDSRLAGSKYLAGDTYSIADMALWGWANFAGYIFGEKGLTDYPHVKRLVDEISARPAAARALALKDKLTFKAEFDEETRRALFPQNASLTV</sequence>
<reference evidence="4 5" key="1">
    <citation type="submission" date="2019-08" db="EMBL/GenBank/DDBJ databases">
        <title>Paraburkholderia sp. DCY113.</title>
        <authorList>
            <person name="Kang J."/>
        </authorList>
    </citation>
    <scope>NUCLEOTIDE SEQUENCE [LARGE SCALE GENOMIC DNA]</scope>
    <source>
        <strain evidence="4 5">DCY113</strain>
    </source>
</reference>
<dbReference type="CDD" id="cd03048">
    <property type="entry name" value="GST_N_Ure2p_like"/>
    <property type="match status" value="1"/>
</dbReference>
<name>A0A5B0H8D2_9BURK</name>
<comment type="similarity">
    <text evidence="1">Belongs to the GST superfamily.</text>
</comment>
<accession>A0A5B0H8D2</accession>
<dbReference type="SFLD" id="SFLDS00019">
    <property type="entry name" value="Glutathione_Transferase_(cytos"/>
    <property type="match status" value="1"/>
</dbReference>
<dbReference type="AlphaFoldDB" id="A0A5B0H8D2"/>
<dbReference type="InterPro" id="IPR004045">
    <property type="entry name" value="Glutathione_S-Trfase_N"/>
</dbReference>
<dbReference type="Proteomes" id="UP000325273">
    <property type="component" value="Unassembled WGS sequence"/>
</dbReference>
<dbReference type="InterPro" id="IPR004046">
    <property type="entry name" value="GST_C"/>
</dbReference>
<dbReference type="SUPFAM" id="SSF47616">
    <property type="entry name" value="GST C-terminal domain-like"/>
    <property type="match status" value="1"/>
</dbReference>
<dbReference type="Pfam" id="PF02798">
    <property type="entry name" value="GST_N"/>
    <property type="match status" value="1"/>
</dbReference>
<keyword evidence="4" id="KW-0808">Transferase</keyword>
<dbReference type="GO" id="GO:0016740">
    <property type="term" value="F:transferase activity"/>
    <property type="evidence" value="ECO:0007669"/>
    <property type="project" value="UniProtKB-KW"/>
</dbReference>
<dbReference type="InterPro" id="IPR036282">
    <property type="entry name" value="Glutathione-S-Trfase_C_sf"/>
</dbReference>
<dbReference type="Gene3D" id="1.20.1050.10">
    <property type="match status" value="1"/>
</dbReference>
<gene>
    <name evidence="4" type="ORF">FVF58_16090</name>
</gene>
<dbReference type="InterPro" id="IPR040079">
    <property type="entry name" value="Glutathione_S-Trfase"/>
</dbReference>
<evidence type="ECO:0000259" key="2">
    <source>
        <dbReference type="PROSITE" id="PS50404"/>
    </source>
</evidence>
<dbReference type="EMBL" id="VTUZ01000009">
    <property type="protein sequence ID" value="KAA1011437.1"/>
    <property type="molecule type" value="Genomic_DNA"/>
</dbReference>
<evidence type="ECO:0000313" key="5">
    <source>
        <dbReference type="Proteomes" id="UP000325273"/>
    </source>
</evidence>
<dbReference type="Gene3D" id="3.40.30.10">
    <property type="entry name" value="Glutaredoxin"/>
    <property type="match status" value="1"/>
</dbReference>
<comment type="caution">
    <text evidence="4">The sequence shown here is derived from an EMBL/GenBank/DDBJ whole genome shotgun (WGS) entry which is preliminary data.</text>
</comment>
<dbReference type="PROSITE" id="PS50404">
    <property type="entry name" value="GST_NTER"/>
    <property type="match status" value="1"/>
</dbReference>